<organism evidence="2 3">
    <name type="scientific">Blyttiomyces helicus</name>
    <dbReference type="NCBI Taxonomy" id="388810"/>
    <lineage>
        <taxon>Eukaryota</taxon>
        <taxon>Fungi</taxon>
        <taxon>Fungi incertae sedis</taxon>
        <taxon>Chytridiomycota</taxon>
        <taxon>Chytridiomycota incertae sedis</taxon>
        <taxon>Chytridiomycetes</taxon>
        <taxon>Chytridiomycetes incertae sedis</taxon>
        <taxon>Blyttiomyces</taxon>
    </lineage>
</organism>
<sequence>MSADATIKTVLDRARHPHPTSARHVRVFPPLLATRTHSTTSISSNPPSMSSFVRTPLRVFTTTSCAPRLRSQFAASVVGNFRVLEWHSRRYKKTKSQATLQQEGSSPEELKDKFPENAGKEWVEQVASTSEAAVKADREPQVPIDELQTISVVRLHGEFSDAVEDLVKADTSSNRNNAEVDSEVQFETATSNEKSKRSKKKKVPSKRRQEGSGPEELKDKFPDNAGKEWVETLASASEAADGSPTHNDMDSSSRSDSNLVVAGPCEGVWRCWAKRKGDLLLHGCAGFAGRAEVGIGLNVDEGIDPRWDC</sequence>
<dbReference type="AlphaFoldDB" id="A0A4P9WAT9"/>
<feature type="compositionally biased region" description="Polar residues" evidence="1">
    <location>
        <begin position="96"/>
        <end position="105"/>
    </location>
</feature>
<reference evidence="3" key="1">
    <citation type="journal article" date="2018" name="Nat. Microbiol.">
        <title>Leveraging single-cell genomics to expand the fungal tree of life.</title>
        <authorList>
            <person name="Ahrendt S.R."/>
            <person name="Quandt C.A."/>
            <person name="Ciobanu D."/>
            <person name="Clum A."/>
            <person name="Salamov A."/>
            <person name="Andreopoulos B."/>
            <person name="Cheng J.F."/>
            <person name="Woyke T."/>
            <person name="Pelin A."/>
            <person name="Henrissat B."/>
            <person name="Reynolds N.K."/>
            <person name="Benny G.L."/>
            <person name="Smith M.E."/>
            <person name="James T.Y."/>
            <person name="Grigoriev I.V."/>
        </authorList>
    </citation>
    <scope>NUCLEOTIDE SEQUENCE [LARGE SCALE GENOMIC DNA]</scope>
</reference>
<protein>
    <submittedName>
        <fullName evidence="2">Uncharacterized protein</fullName>
    </submittedName>
</protein>
<proteinExistence type="predicted"/>
<feature type="compositionally biased region" description="Basic and acidic residues" evidence="1">
    <location>
        <begin position="207"/>
        <end position="224"/>
    </location>
</feature>
<feature type="compositionally biased region" description="Polar residues" evidence="1">
    <location>
        <begin position="170"/>
        <end position="192"/>
    </location>
</feature>
<evidence type="ECO:0000256" key="1">
    <source>
        <dbReference type="SAM" id="MobiDB-lite"/>
    </source>
</evidence>
<feature type="region of interest" description="Disordered" evidence="1">
    <location>
        <begin position="236"/>
        <end position="258"/>
    </location>
</feature>
<feature type="compositionally biased region" description="Basic residues" evidence="1">
    <location>
        <begin position="196"/>
        <end position="206"/>
    </location>
</feature>
<name>A0A4P9WAT9_9FUNG</name>
<dbReference type="OrthoDB" id="529205at2759"/>
<keyword evidence="3" id="KW-1185">Reference proteome</keyword>
<dbReference type="Proteomes" id="UP000269721">
    <property type="component" value="Unassembled WGS sequence"/>
</dbReference>
<evidence type="ECO:0000313" key="2">
    <source>
        <dbReference type="EMBL" id="RKO89721.1"/>
    </source>
</evidence>
<dbReference type="EMBL" id="KZ995923">
    <property type="protein sequence ID" value="RKO89721.1"/>
    <property type="molecule type" value="Genomic_DNA"/>
</dbReference>
<feature type="region of interest" description="Disordered" evidence="1">
    <location>
        <begin position="170"/>
        <end position="224"/>
    </location>
</feature>
<accession>A0A4P9WAT9</accession>
<evidence type="ECO:0000313" key="3">
    <source>
        <dbReference type="Proteomes" id="UP000269721"/>
    </source>
</evidence>
<feature type="region of interest" description="Disordered" evidence="1">
    <location>
        <begin position="92"/>
        <end position="113"/>
    </location>
</feature>
<gene>
    <name evidence="2" type="ORF">BDK51DRAFT_52191</name>
</gene>